<keyword evidence="2" id="KW-1185">Reference proteome</keyword>
<evidence type="ECO:0000313" key="1">
    <source>
        <dbReference type="EMBL" id="GAA4341174.1"/>
    </source>
</evidence>
<sequence length="87" mass="9814">MNDPESSRPALLRFLERVQERDLACTRRWIAEEQRCETERLRGGERRPAAPDWLLEQGLSRDAALRMPADGVEACGGVLAGQRARVP</sequence>
<dbReference type="RefSeq" id="WP_345666406.1">
    <property type="nucleotide sequence ID" value="NZ_BAABET010000025.1"/>
</dbReference>
<name>A0ABP8HM46_9ACTN</name>
<evidence type="ECO:0000313" key="2">
    <source>
        <dbReference type="Proteomes" id="UP001501115"/>
    </source>
</evidence>
<reference evidence="2" key="1">
    <citation type="journal article" date="2019" name="Int. J. Syst. Evol. Microbiol.">
        <title>The Global Catalogue of Microorganisms (GCM) 10K type strain sequencing project: providing services to taxonomists for standard genome sequencing and annotation.</title>
        <authorList>
            <consortium name="The Broad Institute Genomics Platform"/>
            <consortium name="The Broad Institute Genome Sequencing Center for Infectious Disease"/>
            <person name="Wu L."/>
            <person name="Ma J."/>
        </authorList>
    </citation>
    <scope>NUCLEOTIDE SEQUENCE [LARGE SCALE GENOMIC DNA]</scope>
    <source>
        <strain evidence="2">JCM 31290</strain>
    </source>
</reference>
<organism evidence="1 2">
    <name type="scientific">Streptomyces venetus</name>
    <dbReference type="NCBI Taxonomy" id="1701086"/>
    <lineage>
        <taxon>Bacteria</taxon>
        <taxon>Bacillati</taxon>
        <taxon>Actinomycetota</taxon>
        <taxon>Actinomycetes</taxon>
        <taxon>Kitasatosporales</taxon>
        <taxon>Streptomycetaceae</taxon>
        <taxon>Streptomyces</taxon>
    </lineage>
</organism>
<comment type="caution">
    <text evidence="1">The sequence shown here is derived from an EMBL/GenBank/DDBJ whole genome shotgun (WGS) entry which is preliminary data.</text>
</comment>
<protein>
    <submittedName>
        <fullName evidence="1">Uncharacterized protein</fullName>
    </submittedName>
</protein>
<gene>
    <name evidence="1" type="ORF">GCM10023086_77280</name>
</gene>
<proteinExistence type="predicted"/>
<dbReference type="EMBL" id="BAABET010000025">
    <property type="protein sequence ID" value="GAA4341174.1"/>
    <property type="molecule type" value="Genomic_DNA"/>
</dbReference>
<accession>A0ABP8HM46</accession>
<dbReference type="Proteomes" id="UP001501115">
    <property type="component" value="Unassembled WGS sequence"/>
</dbReference>